<dbReference type="InterPro" id="IPR045924">
    <property type="entry name" value="DUF6343"/>
</dbReference>
<name>A0A941EE61_9ACTN</name>
<comment type="caution">
    <text evidence="3">The sequence shown here is derived from an EMBL/GenBank/DDBJ whole genome shotgun (WGS) entry which is preliminary data.</text>
</comment>
<evidence type="ECO:0000313" key="3">
    <source>
        <dbReference type="EMBL" id="MBR7829013.1"/>
    </source>
</evidence>
<feature type="transmembrane region" description="Helical" evidence="2">
    <location>
        <begin position="112"/>
        <end position="132"/>
    </location>
</feature>
<evidence type="ECO:0000313" key="4">
    <source>
        <dbReference type="Proteomes" id="UP000676325"/>
    </source>
</evidence>
<evidence type="ECO:0000256" key="1">
    <source>
        <dbReference type="SAM" id="MobiDB-lite"/>
    </source>
</evidence>
<sequence length="208" mass="22789">MEWQQKHRVRTGDEPTHARSPLRMRLTLAVLGLVNGLAGIAIFGFWLRTLPFLVFFALVALLSLGNIVVVSVRIRQGAHYQPGRDVPPYHLVDPEPNSPEPPKPITEQRRHLRYFLIMGACLLLIVLAWTWVRYYSVFAAGVMSVVAALLPPLAAVVTNADSPIFREDDDGGGDPSDGSFGEGPPPEWFDGPDGRPGDGPRGGDSSRD</sequence>
<accession>A0A941EE61</accession>
<feature type="transmembrane region" description="Helical" evidence="2">
    <location>
        <begin position="26"/>
        <end position="46"/>
    </location>
</feature>
<evidence type="ECO:0008006" key="5">
    <source>
        <dbReference type="Google" id="ProtNLM"/>
    </source>
</evidence>
<dbReference type="RefSeq" id="WP_212520146.1">
    <property type="nucleotide sequence ID" value="NZ_JAGSOH010000072.1"/>
</dbReference>
<protein>
    <recommendedName>
        <fullName evidence="5">DUF3099 domain-containing protein</fullName>
    </recommendedName>
</protein>
<evidence type="ECO:0000256" key="2">
    <source>
        <dbReference type="SAM" id="Phobius"/>
    </source>
</evidence>
<gene>
    <name evidence="3" type="ORF">KDK95_22085</name>
</gene>
<feature type="transmembrane region" description="Helical" evidence="2">
    <location>
        <begin position="138"/>
        <end position="157"/>
    </location>
</feature>
<feature type="region of interest" description="Disordered" evidence="1">
    <location>
        <begin position="85"/>
        <end position="105"/>
    </location>
</feature>
<dbReference type="Proteomes" id="UP000676325">
    <property type="component" value="Unassembled WGS sequence"/>
</dbReference>
<dbReference type="EMBL" id="JAGSOH010000072">
    <property type="protein sequence ID" value="MBR7829013.1"/>
    <property type="molecule type" value="Genomic_DNA"/>
</dbReference>
<organism evidence="3 4">
    <name type="scientific">Actinospica acidithermotolerans</name>
    <dbReference type="NCBI Taxonomy" id="2828514"/>
    <lineage>
        <taxon>Bacteria</taxon>
        <taxon>Bacillati</taxon>
        <taxon>Actinomycetota</taxon>
        <taxon>Actinomycetes</taxon>
        <taxon>Catenulisporales</taxon>
        <taxon>Actinospicaceae</taxon>
        <taxon>Actinospica</taxon>
    </lineage>
</organism>
<keyword evidence="2" id="KW-1133">Transmembrane helix</keyword>
<feature type="transmembrane region" description="Helical" evidence="2">
    <location>
        <begin position="52"/>
        <end position="74"/>
    </location>
</feature>
<proteinExistence type="predicted"/>
<keyword evidence="2" id="KW-0472">Membrane</keyword>
<reference evidence="3" key="1">
    <citation type="submission" date="2021-04" db="EMBL/GenBank/DDBJ databases">
        <title>Genome based classification of Actinospica acidithermotolerans sp. nov., an actinobacterium isolated from an Indonesian hot spring.</title>
        <authorList>
            <person name="Kusuma A.B."/>
            <person name="Putra K.E."/>
            <person name="Nafisah S."/>
            <person name="Loh J."/>
            <person name="Nouioui I."/>
            <person name="Goodfellow M."/>
        </authorList>
    </citation>
    <scope>NUCLEOTIDE SEQUENCE</scope>
    <source>
        <strain evidence="3">MGRD01-02</strain>
    </source>
</reference>
<dbReference type="AlphaFoldDB" id="A0A941EE61"/>
<feature type="region of interest" description="Disordered" evidence="1">
    <location>
        <begin position="164"/>
        <end position="208"/>
    </location>
</feature>
<keyword evidence="4" id="KW-1185">Reference proteome</keyword>
<dbReference type="Pfam" id="PF19870">
    <property type="entry name" value="DUF6343"/>
    <property type="match status" value="1"/>
</dbReference>
<keyword evidence="2" id="KW-0812">Transmembrane</keyword>